<dbReference type="Gene3D" id="2.150.10.10">
    <property type="entry name" value="Serralysin-like metalloprotease, C-terminal"/>
    <property type="match status" value="1"/>
</dbReference>
<organism evidence="1 2">
    <name type="scientific">Palleronia salina</name>
    <dbReference type="NCBI Taxonomy" id="313368"/>
    <lineage>
        <taxon>Bacteria</taxon>
        <taxon>Pseudomonadati</taxon>
        <taxon>Pseudomonadota</taxon>
        <taxon>Alphaproteobacteria</taxon>
        <taxon>Rhodobacterales</taxon>
        <taxon>Roseobacteraceae</taxon>
        <taxon>Palleronia</taxon>
    </lineage>
</organism>
<evidence type="ECO:0008006" key="3">
    <source>
        <dbReference type="Google" id="ProtNLM"/>
    </source>
</evidence>
<proteinExistence type="predicted"/>
<protein>
    <recommendedName>
        <fullName evidence="3">Hemolysin-type calcium-binding repeat-containing protein</fullName>
    </recommendedName>
</protein>
<name>A0A1M6ICS8_9RHOB</name>
<reference evidence="1 2" key="1">
    <citation type="submission" date="2016-11" db="EMBL/GenBank/DDBJ databases">
        <authorList>
            <person name="Jaros S."/>
            <person name="Januszkiewicz K."/>
            <person name="Wedrychowicz H."/>
        </authorList>
    </citation>
    <scope>NUCLEOTIDE SEQUENCE [LARGE SCALE GENOMIC DNA]</scope>
    <source>
        <strain evidence="1 2">DSM 26892</strain>
    </source>
</reference>
<dbReference type="InterPro" id="IPR018511">
    <property type="entry name" value="Hemolysin-typ_Ca-bd_CS"/>
</dbReference>
<dbReference type="GO" id="GO:0005509">
    <property type="term" value="F:calcium ion binding"/>
    <property type="evidence" value="ECO:0007669"/>
    <property type="project" value="InterPro"/>
</dbReference>
<accession>A0A1M6ICS8</accession>
<evidence type="ECO:0000313" key="1">
    <source>
        <dbReference type="EMBL" id="SHJ32193.1"/>
    </source>
</evidence>
<dbReference type="Pfam" id="PF00353">
    <property type="entry name" value="HemolysinCabind"/>
    <property type="match status" value="3"/>
</dbReference>
<evidence type="ECO:0000313" key="2">
    <source>
        <dbReference type="Proteomes" id="UP000184040"/>
    </source>
</evidence>
<dbReference type="PRINTS" id="PR00313">
    <property type="entry name" value="CABNDNGRPT"/>
</dbReference>
<dbReference type="InterPro" id="IPR001343">
    <property type="entry name" value="Hemolysn_Ca-bd"/>
</dbReference>
<dbReference type="InterPro" id="IPR011049">
    <property type="entry name" value="Serralysin-like_metalloprot_C"/>
</dbReference>
<keyword evidence="2" id="KW-1185">Reference proteome</keyword>
<sequence>MGLVFLEDRHQAPVPPAQRLLLRIRNIAQFRHHVRAFGVVVSEQDANQIERTNDAISRLGLIWRGLSNQFAVAAAPALEAVANAMAAVASRTGPLGIAIRGLFENIGRLTTYAATFAALLAGRWVAGMAAAALSLRGLATALVVLRGAHVDDDLRGLGDYDWFIATEGQDTLDGGNGLDMLSFVEWGGSGTDALLDVFSTDGAPPAGAVANGITLDLAAPSAGTGLAAGLTLTSIERVTGSSYQDVFHGDGGENDFRGLGGYDWFVSSTGGRERYFGGRGSDTVTYFNASSGIAANLSNGAMVDGEETGFGSAGDARLDLYFGIENLVGTAFDDSLSGSNERNQLNGLEGDDIIFGHGGVDYLKGGDGNDTIDGGDGSDFALFDGEMADYTLSRHAANEVTVDHAGGTDHLIDVEYLRFDDQQISLWSLPIG</sequence>
<dbReference type="EMBL" id="FQZA01000007">
    <property type="protein sequence ID" value="SHJ32193.1"/>
    <property type="molecule type" value="Genomic_DNA"/>
</dbReference>
<dbReference type="SUPFAM" id="SSF51120">
    <property type="entry name" value="beta-Roll"/>
    <property type="match status" value="1"/>
</dbReference>
<dbReference type="PROSITE" id="PS00330">
    <property type="entry name" value="HEMOLYSIN_CALCIUM"/>
    <property type="match status" value="2"/>
</dbReference>
<dbReference type="Proteomes" id="UP000184040">
    <property type="component" value="Unassembled WGS sequence"/>
</dbReference>
<dbReference type="AlphaFoldDB" id="A0A1M6ICS8"/>
<dbReference type="STRING" id="313368.SAMN04488012_107125"/>
<gene>
    <name evidence="1" type="ORF">SAMN04488012_107125</name>
</gene>